<reference evidence="2 3" key="1">
    <citation type="submission" date="2016-10" db="EMBL/GenBank/DDBJ databases">
        <title>Genome sequence of the basidiomycete white-rot fungus Trametes pubescens.</title>
        <authorList>
            <person name="Makela M.R."/>
            <person name="Granchi Z."/>
            <person name="Peng M."/>
            <person name="De Vries R.P."/>
            <person name="Grigoriev I."/>
            <person name="Riley R."/>
            <person name="Hilden K."/>
        </authorList>
    </citation>
    <scope>NUCLEOTIDE SEQUENCE [LARGE SCALE GENOMIC DNA]</scope>
    <source>
        <strain evidence="2 3">FBCC735</strain>
    </source>
</reference>
<evidence type="ECO:0000313" key="2">
    <source>
        <dbReference type="EMBL" id="OJT02084.1"/>
    </source>
</evidence>
<dbReference type="AlphaFoldDB" id="A0A1M2V3B4"/>
<gene>
    <name evidence="2" type="ORF">TRAPUB_7500</name>
</gene>
<feature type="region of interest" description="Disordered" evidence="1">
    <location>
        <begin position="29"/>
        <end position="74"/>
    </location>
</feature>
<feature type="compositionally biased region" description="Basic and acidic residues" evidence="1">
    <location>
        <begin position="33"/>
        <end position="50"/>
    </location>
</feature>
<evidence type="ECO:0000313" key="3">
    <source>
        <dbReference type="Proteomes" id="UP000184267"/>
    </source>
</evidence>
<proteinExistence type="predicted"/>
<name>A0A1M2V3B4_TRAPU</name>
<organism evidence="2 3">
    <name type="scientific">Trametes pubescens</name>
    <name type="common">White-rot fungus</name>
    <dbReference type="NCBI Taxonomy" id="154538"/>
    <lineage>
        <taxon>Eukaryota</taxon>
        <taxon>Fungi</taxon>
        <taxon>Dikarya</taxon>
        <taxon>Basidiomycota</taxon>
        <taxon>Agaricomycotina</taxon>
        <taxon>Agaricomycetes</taxon>
        <taxon>Polyporales</taxon>
        <taxon>Polyporaceae</taxon>
        <taxon>Trametes</taxon>
    </lineage>
</organism>
<protein>
    <submittedName>
        <fullName evidence="2">Uncharacterized protein</fullName>
    </submittedName>
</protein>
<sequence length="93" mass="9967">MFGSAATEDAGALGELALPWWLVGTSEPTFESSSHERYAGGSRPDAERARGMTTPASVWRRPLLSEPTGTGLDRSLHEEGACLCWGDNAWDDG</sequence>
<evidence type="ECO:0000256" key="1">
    <source>
        <dbReference type="SAM" id="MobiDB-lite"/>
    </source>
</evidence>
<dbReference type="Proteomes" id="UP000184267">
    <property type="component" value="Unassembled WGS sequence"/>
</dbReference>
<dbReference type="EMBL" id="MNAD01001704">
    <property type="protein sequence ID" value="OJT02084.1"/>
    <property type="molecule type" value="Genomic_DNA"/>
</dbReference>
<comment type="caution">
    <text evidence="2">The sequence shown here is derived from an EMBL/GenBank/DDBJ whole genome shotgun (WGS) entry which is preliminary data.</text>
</comment>
<keyword evidence="3" id="KW-1185">Reference proteome</keyword>
<accession>A0A1M2V3B4</accession>